<proteinExistence type="evidence at transcript level"/>
<feature type="compositionally biased region" description="Low complexity" evidence="1">
    <location>
        <begin position="11"/>
        <end position="26"/>
    </location>
</feature>
<reference evidence="2" key="1">
    <citation type="journal article" date="2007" name="PLoS Biol.">
        <title>Rate of evolution in brain-expressed genes in humans and other primates.</title>
        <authorList>
            <person name="Wang H.-Y."/>
            <person name="Chien H.-C."/>
            <person name="Osada N."/>
            <person name="Hashimoto K."/>
            <person name="Sugano S."/>
            <person name="Gojobori T."/>
            <person name="Chou C.-K."/>
            <person name="Tsai S.-F."/>
            <person name="Wu C.-I."/>
            <person name="Shen C.-K.J."/>
        </authorList>
    </citation>
    <scope>NUCLEOTIDE SEQUENCE</scope>
</reference>
<keyword evidence="2" id="KW-0648">Protein biosynthesis</keyword>
<accession>I7GKB4</accession>
<evidence type="ECO:0000313" key="2">
    <source>
        <dbReference type="EMBL" id="BAE87204.1"/>
    </source>
</evidence>
<dbReference type="GO" id="GO:0003746">
    <property type="term" value="F:translation elongation factor activity"/>
    <property type="evidence" value="ECO:0007669"/>
    <property type="project" value="UniProtKB-KW"/>
</dbReference>
<sequence>MWTLASPPPRATSSTSAGASTKGPLRSSRRRQLRWGRDPSSMPGCWTS</sequence>
<feature type="compositionally biased region" description="Pro residues" evidence="1">
    <location>
        <begin position="1"/>
        <end position="10"/>
    </location>
</feature>
<keyword evidence="2" id="KW-0251">Elongation factor</keyword>
<name>I7GKB4_MACFA</name>
<organism evidence="2">
    <name type="scientific">Macaca fascicularis</name>
    <name type="common">Crab-eating macaque</name>
    <name type="synonym">Cynomolgus monkey</name>
    <dbReference type="NCBI Taxonomy" id="9541"/>
    <lineage>
        <taxon>Eukaryota</taxon>
        <taxon>Metazoa</taxon>
        <taxon>Chordata</taxon>
        <taxon>Craniata</taxon>
        <taxon>Vertebrata</taxon>
        <taxon>Euteleostomi</taxon>
        <taxon>Mammalia</taxon>
        <taxon>Eutheria</taxon>
        <taxon>Euarchontoglires</taxon>
        <taxon>Primates</taxon>
        <taxon>Haplorrhini</taxon>
        <taxon>Catarrhini</taxon>
        <taxon>Cercopithecidae</taxon>
        <taxon>Cercopithecinae</taxon>
        <taxon>Macaca</taxon>
    </lineage>
</organism>
<evidence type="ECO:0000256" key="1">
    <source>
        <dbReference type="SAM" id="MobiDB-lite"/>
    </source>
</evidence>
<protein>
    <submittedName>
        <fullName evidence="2">Macaca fascicularis brain cDNA clone: QbsB-10414, similar to human eukaryotic translation elongation factor 1 alpha 2(EEF1A2), mRNA, RefSeq: NM_001958.2</fullName>
    </submittedName>
</protein>
<feature type="region of interest" description="Disordered" evidence="1">
    <location>
        <begin position="1"/>
        <end position="48"/>
    </location>
</feature>
<dbReference type="AlphaFoldDB" id="I7GKB4"/>
<dbReference type="EMBL" id="AB170141">
    <property type="protein sequence ID" value="BAE87204.1"/>
    <property type="molecule type" value="mRNA"/>
</dbReference>